<evidence type="ECO:0008006" key="3">
    <source>
        <dbReference type="Google" id="ProtNLM"/>
    </source>
</evidence>
<dbReference type="AlphaFoldDB" id="A0A0C1FWK2"/>
<accession>A0A0C1FWK2</accession>
<dbReference type="PROSITE" id="PS51257">
    <property type="entry name" value="PROKAR_LIPOPROTEIN"/>
    <property type="match status" value="1"/>
</dbReference>
<dbReference type="RefSeq" id="WP_039478725.1">
    <property type="nucleotide sequence ID" value="NZ_JSYN01000021.1"/>
</dbReference>
<gene>
    <name evidence="1" type="ORF">OC25_17500</name>
</gene>
<comment type="caution">
    <text evidence="1">The sequence shown here is derived from an EMBL/GenBank/DDBJ whole genome shotgun (WGS) entry which is preliminary data.</text>
</comment>
<dbReference type="EMBL" id="JSYN01000021">
    <property type="protein sequence ID" value="KIA92234.1"/>
    <property type="molecule type" value="Genomic_DNA"/>
</dbReference>
<name>A0A0C1FWK2_9SPHI</name>
<dbReference type="Pfam" id="PF17170">
    <property type="entry name" value="DUF5128"/>
    <property type="match status" value="1"/>
</dbReference>
<keyword evidence="2" id="KW-1185">Reference proteome</keyword>
<organism evidence="1 2">
    <name type="scientific">Pedobacter kyungheensis</name>
    <dbReference type="NCBI Taxonomy" id="1069985"/>
    <lineage>
        <taxon>Bacteria</taxon>
        <taxon>Pseudomonadati</taxon>
        <taxon>Bacteroidota</taxon>
        <taxon>Sphingobacteriia</taxon>
        <taxon>Sphingobacteriales</taxon>
        <taxon>Sphingobacteriaceae</taxon>
        <taxon>Pedobacter</taxon>
    </lineage>
</organism>
<proteinExistence type="predicted"/>
<evidence type="ECO:0000313" key="1">
    <source>
        <dbReference type="EMBL" id="KIA92234.1"/>
    </source>
</evidence>
<sequence>MNRFYILLILMFNLFIFSCKQNSKHKIKSIRDVNSEEIKIDSKEKKPLVDFSQLVKELHVVKLETNSMSSLAEISKIQIYKGKIYVFDFQFIKGVSVFDKTGKFLYRLRKVGKGPEDYINLFDGQINLNGDIELLVNYGTKLNIYDSFGKFKRSIAFPFTAVKFSCLDNVRYFYSEFIERSKTREFGYRLHEMHGDGDEFFHYLKYESTKGKKQVNYVYNSRPFSNCGVNYLFNEALNNNIYEASESGLQIKYKLNFVNDNISKVDFMTSKKYLDKIGFATKENLSSITSISENGKIVFGFYQHPDSNSRYFKYFMYDKKKRRLIENGNDISFGNIKYPLQHFEFPLYTTHDGFAVSQIDAVKLKSVLEDKKLSTEDVRKIEQYFNIKTDSIRKGDNPILLLYKFK</sequence>
<dbReference type="Proteomes" id="UP000031246">
    <property type="component" value="Unassembled WGS sequence"/>
</dbReference>
<protein>
    <recommendedName>
        <fullName evidence="3">6-bladed beta-propeller</fullName>
    </recommendedName>
</protein>
<evidence type="ECO:0000313" key="2">
    <source>
        <dbReference type="Proteomes" id="UP000031246"/>
    </source>
</evidence>
<dbReference type="OrthoDB" id="1050076at2"/>
<reference evidence="1 2" key="1">
    <citation type="submission" date="2014-10" db="EMBL/GenBank/DDBJ databases">
        <title>Pedobacter Kyungheensis.</title>
        <authorList>
            <person name="Anderson B.M."/>
            <person name="Newman J.D."/>
        </authorList>
    </citation>
    <scope>NUCLEOTIDE SEQUENCE [LARGE SCALE GENOMIC DNA]</scope>
    <source>
        <strain evidence="1 2">KACC 16221</strain>
    </source>
</reference>